<gene>
    <name evidence="1" type="ORF">WKR92_06000</name>
</gene>
<reference evidence="1 2" key="1">
    <citation type="submission" date="2024-04" db="EMBL/GenBank/DDBJ databases">
        <title>Albibacterium profundi sp. nov., isolated from sediment of the Challenger Deep of Mariana Trench.</title>
        <authorList>
            <person name="Wang Y."/>
        </authorList>
    </citation>
    <scope>NUCLEOTIDE SEQUENCE [LARGE SCALE GENOMIC DNA]</scope>
    <source>
        <strain evidence="1 2">RHL897</strain>
    </source>
</reference>
<accession>A0ABV5CCT2</accession>
<proteinExistence type="predicted"/>
<dbReference type="Proteomes" id="UP001580928">
    <property type="component" value="Unassembled WGS sequence"/>
</dbReference>
<evidence type="ECO:0000313" key="2">
    <source>
        <dbReference type="Proteomes" id="UP001580928"/>
    </source>
</evidence>
<name>A0ABV5CCT2_9SPHI</name>
<organism evidence="1 2">
    <name type="scientific">Albibacterium profundi</name>
    <dbReference type="NCBI Taxonomy" id="3134906"/>
    <lineage>
        <taxon>Bacteria</taxon>
        <taxon>Pseudomonadati</taxon>
        <taxon>Bacteroidota</taxon>
        <taxon>Sphingobacteriia</taxon>
        <taxon>Sphingobacteriales</taxon>
        <taxon>Sphingobacteriaceae</taxon>
        <taxon>Albibacterium</taxon>
    </lineage>
</organism>
<comment type="caution">
    <text evidence="1">The sequence shown here is derived from an EMBL/GenBank/DDBJ whole genome shotgun (WGS) entry which is preliminary data.</text>
</comment>
<protein>
    <submittedName>
        <fullName evidence="1">Uncharacterized protein</fullName>
    </submittedName>
</protein>
<dbReference type="EMBL" id="JBBVGT010000002">
    <property type="protein sequence ID" value="MFB5945376.1"/>
    <property type="molecule type" value="Genomic_DNA"/>
</dbReference>
<keyword evidence="2" id="KW-1185">Reference proteome</keyword>
<evidence type="ECO:0000313" key="1">
    <source>
        <dbReference type="EMBL" id="MFB5945376.1"/>
    </source>
</evidence>
<dbReference type="RefSeq" id="WP_375556917.1">
    <property type="nucleotide sequence ID" value="NZ_JBBVGT010000002.1"/>
</dbReference>
<sequence>MKDLTITAEQWDKLKIKLLRKYNHLSAEDLAFEPGKETELVQRLSQRLRRTHEYVVFTLKKGMFDLDSNRL</sequence>